<reference evidence="1" key="1">
    <citation type="journal article" date="2014" name="Front. Microbiol.">
        <title>High frequency of phylogenetically diverse reductive dehalogenase-homologous genes in deep subseafloor sedimentary metagenomes.</title>
        <authorList>
            <person name="Kawai M."/>
            <person name="Futagami T."/>
            <person name="Toyoda A."/>
            <person name="Takaki Y."/>
            <person name="Nishi S."/>
            <person name="Hori S."/>
            <person name="Arai W."/>
            <person name="Tsubouchi T."/>
            <person name="Morono Y."/>
            <person name="Uchiyama I."/>
            <person name="Ito T."/>
            <person name="Fujiyama A."/>
            <person name="Inagaki F."/>
            <person name="Takami H."/>
        </authorList>
    </citation>
    <scope>NUCLEOTIDE SEQUENCE</scope>
    <source>
        <strain evidence="1">Expedition CK06-06</strain>
    </source>
</reference>
<dbReference type="EMBL" id="BARW01042512">
    <property type="protein sequence ID" value="GAJ22783.1"/>
    <property type="molecule type" value="Genomic_DNA"/>
</dbReference>
<name>X1UZ53_9ZZZZ</name>
<sequence>TVAGATGDVTLTGDIINESGDSVLMNTDDSYIFTSNDENVTIQIQGNANAKSAILDLSADA</sequence>
<organism evidence="1">
    <name type="scientific">marine sediment metagenome</name>
    <dbReference type="NCBI Taxonomy" id="412755"/>
    <lineage>
        <taxon>unclassified sequences</taxon>
        <taxon>metagenomes</taxon>
        <taxon>ecological metagenomes</taxon>
    </lineage>
</organism>
<dbReference type="AlphaFoldDB" id="X1UZ53"/>
<accession>X1UZ53</accession>
<protein>
    <submittedName>
        <fullName evidence="1">Uncharacterized protein</fullName>
    </submittedName>
</protein>
<proteinExistence type="predicted"/>
<evidence type="ECO:0000313" key="1">
    <source>
        <dbReference type="EMBL" id="GAJ22783.1"/>
    </source>
</evidence>
<feature type="non-terminal residue" evidence="1">
    <location>
        <position position="1"/>
    </location>
</feature>
<feature type="non-terminal residue" evidence="1">
    <location>
        <position position="61"/>
    </location>
</feature>
<comment type="caution">
    <text evidence="1">The sequence shown here is derived from an EMBL/GenBank/DDBJ whole genome shotgun (WGS) entry which is preliminary data.</text>
</comment>
<gene>
    <name evidence="1" type="ORF">S12H4_62957</name>
</gene>